<reference evidence="1 2" key="1">
    <citation type="submission" date="2014-06" db="EMBL/GenBank/DDBJ databases">
        <title>Draft genome sequence of Bacillus gaemokensis JCM 15801 (MCCC 1A00707).</title>
        <authorList>
            <person name="Lai Q."/>
            <person name="Liu Y."/>
            <person name="Shao Z."/>
        </authorList>
    </citation>
    <scope>NUCLEOTIDE SEQUENCE [LARGE SCALE GENOMIC DNA]</scope>
    <source>
        <strain evidence="1 2">JCM 15801</strain>
    </source>
</reference>
<evidence type="ECO:0000313" key="1">
    <source>
        <dbReference type="EMBL" id="KEK26289.1"/>
    </source>
</evidence>
<keyword evidence="2" id="KW-1185">Reference proteome</keyword>
<accession>A0A073KG77</accession>
<dbReference type="PANTHER" id="PTHR43664:SF1">
    <property type="entry name" value="BETA-METHYLMALYL-COA DEHYDRATASE"/>
    <property type="match status" value="1"/>
</dbReference>
<organism evidence="1 2">
    <name type="scientific">Bacillus gaemokensis</name>
    <dbReference type="NCBI Taxonomy" id="574375"/>
    <lineage>
        <taxon>Bacteria</taxon>
        <taxon>Bacillati</taxon>
        <taxon>Bacillota</taxon>
        <taxon>Bacilli</taxon>
        <taxon>Bacillales</taxon>
        <taxon>Bacillaceae</taxon>
        <taxon>Bacillus</taxon>
        <taxon>Bacillus cereus group</taxon>
    </lineage>
</organism>
<dbReference type="CDD" id="cd03449">
    <property type="entry name" value="R_hydratase"/>
    <property type="match status" value="1"/>
</dbReference>
<name>A0A073KG77_9BACI</name>
<comment type="caution">
    <text evidence="1">The sequence shown here is derived from an EMBL/GenBank/DDBJ whole genome shotgun (WGS) entry which is preliminary data.</text>
</comment>
<proteinExistence type="predicted"/>
<gene>
    <name evidence="1" type="ORF">BAGA_03360</name>
</gene>
<sequence length="125" mass="14011">MNIKVGDTFQYERTFTEEEVLEFAGLTGDKGRHHMEHDEQGRLMVHGLLTASIGTKIGGDLHYIARELVSEFIRPVFTGDTITCDLTLTSVEEMEGYKKVAIQSVYRNQKGKEVLVGTSYGIIRG</sequence>
<dbReference type="EMBL" id="JOTM01000001">
    <property type="protein sequence ID" value="KEK26289.1"/>
    <property type="molecule type" value="Genomic_DNA"/>
</dbReference>
<dbReference type="PANTHER" id="PTHR43664">
    <property type="entry name" value="MONOAMINE OXIDASE-RELATED"/>
    <property type="match status" value="1"/>
</dbReference>
<dbReference type="STRING" id="574375.AZF08_03410"/>
<protein>
    <submittedName>
        <fullName evidence="1">Enoyl-CoA hydratase</fullName>
    </submittedName>
</protein>
<dbReference type="RefSeq" id="WP_033672654.1">
    <property type="nucleotide sequence ID" value="NZ_JOTM01000001.1"/>
</dbReference>
<dbReference type="Proteomes" id="UP000027778">
    <property type="component" value="Unassembled WGS sequence"/>
</dbReference>
<dbReference type="AlphaFoldDB" id="A0A073KG77"/>
<evidence type="ECO:0000313" key="2">
    <source>
        <dbReference type="Proteomes" id="UP000027778"/>
    </source>
</evidence>
<dbReference type="InterPro" id="IPR052342">
    <property type="entry name" value="MCH/BMMD"/>
</dbReference>
<dbReference type="SUPFAM" id="SSF54637">
    <property type="entry name" value="Thioesterase/thiol ester dehydrase-isomerase"/>
    <property type="match status" value="1"/>
</dbReference>
<dbReference type="InterPro" id="IPR029069">
    <property type="entry name" value="HotDog_dom_sf"/>
</dbReference>
<dbReference type="OrthoDB" id="9801625at2"/>
<dbReference type="eggNOG" id="COG2030">
    <property type="taxonomic scope" value="Bacteria"/>
</dbReference>
<dbReference type="Gene3D" id="3.10.129.10">
    <property type="entry name" value="Hotdog Thioesterase"/>
    <property type="match status" value="1"/>
</dbReference>